<evidence type="ECO:0000256" key="6">
    <source>
        <dbReference type="SAM" id="MobiDB-lite"/>
    </source>
</evidence>
<proteinExistence type="inferred from homology"/>
<sequence>MAEKVKTGQSKSAPKDAQVIISIMKDMGISEYEPKVINQLLEFTYRYVHTILEDSKVYANHAKKKTIDVEDVQLAAKMQMEKSFTNPPPREVLMDVAKVKNVEPLPPVKPSYGLRLPPDRYCLNGTNYKLHSAPSKKSGKGGKSNSAGYKVVKRPGSTVNLPKTQTISMAKPTPKVQPASSVKTQKQTKVKPMEMDILSPDLGQGSLSVGADVESSLKRKREDDSDGNYDMS</sequence>
<dbReference type="Pfam" id="PF02291">
    <property type="entry name" value="TFIID-31kDa"/>
    <property type="match status" value="1"/>
</dbReference>
<feature type="compositionally biased region" description="Polar residues" evidence="6">
    <location>
        <begin position="178"/>
        <end position="187"/>
    </location>
</feature>
<gene>
    <name evidence="7" type="ORF">TBRA_LOCUS2001</name>
</gene>
<evidence type="ECO:0000313" key="8">
    <source>
        <dbReference type="Proteomes" id="UP000479190"/>
    </source>
</evidence>
<dbReference type="InterPro" id="IPR009072">
    <property type="entry name" value="Histone-fold"/>
</dbReference>
<keyword evidence="3" id="KW-0805">Transcription regulation</keyword>
<dbReference type="GO" id="GO:0046982">
    <property type="term" value="F:protein heterodimerization activity"/>
    <property type="evidence" value="ECO:0007669"/>
    <property type="project" value="InterPro"/>
</dbReference>
<evidence type="ECO:0000256" key="4">
    <source>
        <dbReference type="ARBA" id="ARBA00023163"/>
    </source>
</evidence>
<dbReference type="PANTHER" id="PTHR48068:SF4">
    <property type="entry name" value="TATA-BOX BINDING PROTEIN ASSOCIATED FACTOR 9"/>
    <property type="match status" value="1"/>
</dbReference>
<feature type="compositionally biased region" description="Polar residues" evidence="6">
    <location>
        <begin position="157"/>
        <end position="168"/>
    </location>
</feature>
<dbReference type="Gene3D" id="1.10.20.10">
    <property type="entry name" value="Histone, subunit A"/>
    <property type="match status" value="1"/>
</dbReference>
<evidence type="ECO:0000256" key="2">
    <source>
        <dbReference type="ARBA" id="ARBA00007646"/>
    </source>
</evidence>
<dbReference type="Proteomes" id="UP000479190">
    <property type="component" value="Unassembled WGS sequence"/>
</dbReference>
<dbReference type="CDD" id="cd07979">
    <property type="entry name" value="HFD_TAF9"/>
    <property type="match status" value="1"/>
</dbReference>
<dbReference type="PANTHER" id="PTHR48068">
    <property type="entry name" value="TAF9 RNA POLYMERASE II, TATA BOX-BINDING PROTEIN (TBP)-ASSOCIATED FACTOR"/>
    <property type="match status" value="1"/>
</dbReference>
<keyword evidence="8" id="KW-1185">Reference proteome</keyword>
<evidence type="ECO:0008006" key="9">
    <source>
        <dbReference type="Google" id="ProtNLM"/>
    </source>
</evidence>
<protein>
    <recommendedName>
        <fullName evidence="9">Transcription initiation factor TFIID subunit 9</fullName>
    </recommendedName>
</protein>
<dbReference type="GO" id="GO:0003713">
    <property type="term" value="F:transcription coactivator activity"/>
    <property type="evidence" value="ECO:0007669"/>
    <property type="project" value="TreeGrafter"/>
</dbReference>
<dbReference type="OrthoDB" id="341924at2759"/>
<evidence type="ECO:0000313" key="7">
    <source>
        <dbReference type="EMBL" id="CAB0029985.1"/>
    </source>
</evidence>
<dbReference type="SUPFAM" id="SSF47113">
    <property type="entry name" value="Histone-fold"/>
    <property type="match status" value="1"/>
</dbReference>
<dbReference type="InterPro" id="IPR051431">
    <property type="entry name" value="TFIID_subunit_9"/>
</dbReference>
<dbReference type="GO" id="GO:0016251">
    <property type="term" value="F:RNA polymerase II general transcription initiation factor activity"/>
    <property type="evidence" value="ECO:0007669"/>
    <property type="project" value="TreeGrafter"/>
</dbReference>
<dbReference type="GO" id="GO:0005669">
    <property type="term" value="C:transcription factor TFIID complex"/>
    <property type="evidence" value="ECO:0007669"/>
    <property type="project" value="TreeGrafter"/>
</dbReference>
<organism evidence="7 8">
    <name type="scientific">Trichogramma brassicae</name>
    <dbReference type="NCBI Taxonomy" id="86971"/>
    <lineage>
        <taxon>Eukaryota</taxon>
        <taxon>Metazoa</taxon>
        <taxon>Ecdysozoa</taxon>
        <taxon>Arthropoda</taxon>
        <taxon>Hexapoda</taxon>
        <taxon>Insecta</taxon>
        <taxon>Pterygota</taxon>
        <taxon>Neoptera</taxon>
        <taxon>Endopterygota</taxon>
        <taxon>Hymenoptera</taxon>
        <taxon>Apocrita</taxon>
        <taxon>Proctotrupomorpha</taxon>
        <taxon>Chalcidoidea</taxon>
        <taxon>Trichogrammatidae</taxon>
        <taxon>Trichogramma</taxon>
    </lineage>
</organism>
<dbReference type="EMBL" id="CADCXV010000391">
    <property type="protein sequence ID" value="CAB0029985.1"/>
    <property type="molecule type" value="Genomic_DNA"/>
</dbReference>
<dbReference type="GO" id="GO:0000124">
    <property type="term" value="C:SAGA complex"/>
    <property type="evidence" value="ECO:0007669"/>
    <property type="project" value="TreeGrafter"/>
</dbReference>
<evidence type="ECO:0000256" key="1">
    <source>
        <dbReference type="ARBA" id="ARBA00004123"/>
    </source>
</evidence>
<comment type="similarity">
    <text evidence="2">Belongs to the TAF9 family.</text>
</comment>
<name>A0A6H5HXT8_9HYME</name>
<evidence type="ECO:0000256" key="5">
    <source>
        <dbReference type="ARBA" id="ARBA00023242"/>
    </source>
</evidence>
<dbReference type="GO" id="GO:0051123">
    <property type="term" value="P:RNA polymerase II preinitiation complex assembly"/>
    <property type="evidence" value="ECO:0007669"/>
    <property type="project" value="TreeGrafter"/>
</dbReference>
<evidence type="ECO:0000256" key="3">
    <source>
        <dbReference type="ARBA" id="ARBA00023015"/>
    </source>
</evidence>
<feature type="region of interest" description="Disordered" evidence="6">
    <location>
        <begin position="131"/>
        <end position="232"/>
    </location>
</feature>
<dbReference type="AlphaFoldDB" id="A0A6H5HXT8"/>
<comment type="subcellular location">
    <subcellularLocation>
        <location evidence="1">Nucleus</location>
    </subcellularLocation>
</comment>
<dbReference type="InterPro" id="IPR003162">
    <property type="entry name" value="TFIID-31"/>
</dbReference>
<keyword evidence="5" id="KW-0539">Nucleus</keyword>
<accession>A0A6H5HXT8</accession>
<keyword evidence="4" id="KW-0804">Transcription</keyword>
<reference evidence="7 8" key="1">
    <citation type="submission" date="2020-02" db="EMBL/GenBank/DDBJ databases">
        <authorList>
            <person name="Ferguson B K."/>
        </authorList>
    </citation>
    <scope>NUCLEOTIDE SEQUENCE [LARGE SCALE GENOMIC DNA]</scope>
</reference>
<dbReference type="FunFam" id="1.10.20.10:FF:000018">
    <property type="entry name" value="Transcription initiation factor TFIID subunit 9"/>
    <property type="match status" value="1"/>
</dbReference>